<dbReference type="EMBL" id="JAIFRP010000022">
    <property type="protein sequence ID" value="KAK2585157.1"/>
    <property type="molecule type" value="Genomic_DNA"/>
</dbReference>
<protein>
    <submittedName>
        <fullName evidence="1">Uncharacterized protein</fullName>
    </submittedName>
</protein>
<evidence type="ECO:0000313" key="2">
    <source>
        <dbReference type="Proteomes" id="UP001258017"/>
    </source>
</evidence>
<organism evidence="1 2">
    <name type="scientific">Odynerus spinipes</name>
    <dbReference type="NCBI Taxonomy" id="1348599"/>
    <lineage>
        <taxon>Eukaryota</taxon>
        <taxon>Metazoa</taxon>
        <taxon>Ecdysozoa</taxon>
        <taxon>Arthropoda</taxon>
        <taxon>Hexapoda</taxon>
        <taxon>Insecta</taxon>
        <taxon>Pterygota</taxon>
        <taxon>Neoptera</taxon>
        <taxon>Endopterygota</taxon>
        <taxon>Hymenoptera</taxon>
        <taxon>Apocrita</taxon>
        <taxon>Aculeata</taxon>
        <taxon>Vespoidea</taxon>
        <taxon>Vespidae</taxon>
        <taxon>Eumeninae</taxon>
        <taxon>Odynerus</taxon>
    </lineage>
</organism>
<dbReference type="AlphaFoldDB" id="A0AAD9RSI3"/>
<dbReference type="Proteomes" id="UP001258017">
    <property type="component" value="Unassembled WGS sequence"/>
</dbReference>
<sequence length="87" mass="9660">MRAKQEALVIQMGRPISLWGCCRMIPVKAFCIHPSSLGHSEYTEQSRTGMETAKSSEISPPISLMEAARFLDGTRRDAVPPSTIFCF</sequence>
<accession>A0AAD9RSI3</accession>
<comment type="caution">
    <text evidence="1">The sequence shown here is derived from an EMBL/GenBank/DDBJ whole genome shotgun (WGS) entry which is preliminary data.</text>
</comment>
<keyword evidence="2" id="KW-1185">Reference proteome</keyword>
<reference evidence="1" key="2">
    <citation type="journal article" date="2023" name="Commun. Biol.">
        <title>Intrasexual cuticular hydrocarbon dimorphism in a wasp sheds light on hydrocarbon biosynthesis genes in Hymenoptera.</title>
        <authorList>
            <person name="Moris V.C."/>
            <person name="Podsiadlowski L."/>
            <person name="Martin S."/>
            <person name="Oeyen J.P."/>
            <person name="Donath A."/>
            <person name="Petersen M."/>
            <person name="Wilbrandt J."/>
            <person name="Misof B."/>
            <person name="Liedtke D."/>
            <person name="Thamm M."/>
            <person name="Scheiner R."/>
            <person name="Schmitt T."/>
            <person name="Niehuis O."/>
        </authorList>
    </citation>
    <scope>NUCLEOTIDE SEQUENCE</scope>
    <source>
        <strain evidence="1">GBR_01_08_01A</strain>
    </source>
</reference>
<reference evidence="1" key="1">
    <citation type="submission" date="2021-08" db="EMBL/GenBank/DDBJ databases">
        <authorList>
            <person name="Misof B."/>
            <person name="Oliver O."/>
            <person name="Podsiadlowski L."/>
            <person name="Donath A."/>
            <person name="Peters R."/>
            <person name="Mayer C."/>
            <person name="Rust J."/>
            <person name="Gunkel S."/>
            <person name="Lesny P."/>
            <person name="Martin S."/>
            <person name="Oeyen J.P."/>
            <person name="Petersen M."/>
            <person name="Panagiotis P."/>
            <person name="Wilbrandt J."/>
            <person name="Tanja T."/>
        </authorList>
    </citation>
    <scope>NUCLEOTIDE SEQUENCE</scope>
    <source>
        <strain evidence="1">GBR_01_08_01A</strain>
        <tissue evidence="1">Thorax + abdomen</tissue>
    </source>
</reference>
<proteinExistence type="predicted"/>
<name>A0AAD9RSI3_9HYME</name>
<evidence type="ECO:0000313" key="1">
    <source>
        <dbReference type="EMBL" id="KAK2585157.1"/>
    </source>
</evidence>
<gene>
    <name evidence="1" type="ORF">KPH14_008661</name>
</gene>